<dbReference type="InterPro" id="IPR011989">
    <property type="entry name" value="ARM-like"/>
</dbReference>
<evidence type="ECO:0008006" key="4">
    <source>
        <dbReference type="Google" id="ProtNLM"/>
    </source>
</evidence>
<name>A0A2N0VH49_9BACT</name>
<evidence type="ECO:0000313" key="2">
    <source>
        <dbReference type="EMBL" id="PKD43509.1"/>
    </source>
</evidence>
<dbReference type="Gene3D" id="1.25.10.10">
    <property type="entry name" value="Leucine-rich Repeat Variant"/>
    <property type="match status" value="1"/>
</dbReference>
<dbReference type="OrthoDB" id="697008at2"/>
<evidence type="ECO:0000313" key="3">
    <source>
        <dbReference type="Proteomes" id="UP000233398"/>
    </source>
</evidence>
<reference evidence="2 3" key="1">
    <citation type="submission" date="2017-11" db="EMBL/GenBank/DDBJ databases">
        <title>Rhodohalobacter 15182 sp. nov., isolated from a salt lake.</title>
        <authorList>
            <person name="Han S."/>
        </authorList>
    </citation>
    <scope>NUCLEOTIDE SEQUENCE [LARGE SCALE GENOMIC DNA]</scope>
    <source>
        <strain evidence="2 3">15182</strain>
    </source>
</reference>
<sequence>MLIDFLNTHAERIVLLVVIVLAIFSLMVFIGAIYSRWRLNLREKREKQIRDKLSNLVIRYVSGDLKFEELKSKLSTETDYSILMQLTNELDKALEGEEEKRLKRLLNLPPIRSFFVDRFETNDPLEQAKACLYFSRQSKIKKSILPKLLAHTSSKYPMLAYSACMAVVIHGSADQIEKAIHNLLINEGISDQALNDIFKEFQAQSSEDSKVESQLLMDFIDDKSYSDKRTSLLIRTLGELHFYESAGLLLKEFLNLDESHYSPEIACALIDVLSGFGMDEILEDLHTVYSVSENREVRESAARALGAFTDPVSKPILKWMMLDPDFYVRFYAAKSLSNYPDIQLGELNLPGSDSEDYRELLGEIESSKELGY</sequence>
<keyword evidence="1" id="KW-0812">Transmembrane</keyword>
<dbReference type="SUPFAM" id="SSF48371">
    <property type="entry name" value="ARM repeat"/>
    <property type="match status" value="1"/>
</dbReference>
<organism evidence="2 3">
    <name type="scientific">Rhodohalobacter barkolensis</name>
    <dbReference type="NCBI Taxonomy" id="2053187"/>
    <lineage>
        <taxon>Bacteria</taxon>
        <taxon>Pseudomonadati</taxon>
        <taxon>Balneolota</taxon>
        <taxon>Balneolia</taxon>
        <taxon>Balneolales</taxon>
        <taxon>Balneolaceae</taxon>
        <taxon>Rhodohalobacter</taxon>
    </lineage>
</organism>
<dbReference type="EMBL" id="PISP01000002">
    <property type="protein sequence ID" value="PKD43509.1"/>
    <property type="molecule type" value="Genomic_DNA"/>
</dbReference>
<gene>
    <name evidence="2" type="ORF">CWD77_08030</name>
</gene>
<keyword evidence="1" id="KW-1133">Transmembrane helix</keyword>
<accession>A0A2N0VH49</accession>
<dbReference type="Proteomes" id="UP000233398">
    <property type="component" value="Unassembled WGS sequence"/>
</dbReference>
<protein>
    <recommendedName>
        <fullName evidence="4">HEAT repeat domain-containing protein</fullName>
    </recommendedName>
</protein>
<dbReference type="Pfam" id="PF13646">
    <property type="entry name" value="HEAT_2"/>
    <property type="match status" value="1"/>
</dbReference>
<keyword evidence="3" id="KW-1185">Reference proteome</keyword>
<evidence type="ECO:0000256" key="1">
    <source>
        <dbReference type="SAM" id="Phobius"/>
    </source>
</evidence>
<proteinExistence type="predicted"/>
<dbReference type="InterPro" id="IPR016024">
    <property type="entry name" value="ARM-type_fold"/>
</dbReference>
<feature type="transmembrane region" description="Helical" evidence="1">
    <location>
        <begin position="12"/>
        <end position="35"/>
    </location>
</feature>
<keyword evidence="1" id="KW-0472">Membrane</keyword>
<dbReference type="RefSeq" id="WP_101073050.1">
    <property type="nucleotide sequence ID" value="NZ_PISP01000002.1"/>
</dbReference>
<comment type="caution">
    <text evidence="2">The sequence shown here is derived from an EMBL/GenBank/DDBJ whole genome shotgun (WGS) entry which is preliminary data.</text>
</comment>
<dbReference type="AlphaFoldDB" id="A0A2N0VH49"/>